<evidence type="ECO:0000256" key="9">
    <source>
        <dbReference type="ARBA" id="ARBA00022859"/>
    </source>
</evidence>
<keyword evidence="9" id="KW-0391">Immunity</keyword>
<dbReference type="AlphaFoldDB" id="G7PFS7"/>
<accession>G7PFS7</accession>
<evidence type="ECO:0000256" key="7">
    <source>
        <dbReference type="ARBA" id="ARBA00022703"/>
    </source>
</evidence>
<evidence type="ECO:0000259" key="18">
    <source>
        <dbReference type="PROSITE" id="PS50139"/>
    </source>
</evidence>
<dbReference type="GO" id="GO:0045087">
    <property type="term" value="P:innate immune response"/>
    <property type="evidence" value="ECO:0007669"/>
    <property type="project" value="UniProtKB-KW"/>
</dbReference>
<dbReference type="GO" id="GO:0005737">
    <property type="term" value="C:cytoplasm"/>
    <property type="evidence" value="ECO:0007669"/>
    <property type="project" value="UniProtKB-SubCell"/>
</dbReference>
<feature type="region of interest" description="Disordered" evidence="17">
    <location>
        <begin position="277"/>
        <end position="296"/>
    </location>
</feature>
<keyword evidence="11" id="KW-0051">Antiviral defense</keyword>
<dbReference type="InterPro" id="IPR042371">
    <property type="entry name" value="Z_dom"/>
</dbReference>
<dbReference type="GO" id="GO:0006915">
    <property type="term" value="P:apoptotic process"/>
    <property type="evidence" value="ECO:0007669"/>
    <property type="project" value="UniProtKB-KW"/>
</dbReference>
<dbReference type="InterPro" id="IPR036390">
    <property type="entry name" value="WH_DNA-bd_sf"/>
</dbReference>
<dbReference type="Proteomes" id="UP000009130">
    <property type="component" value="Chromosome 10"/>
</dbReference>
<dbReference type="GO" id="GO:0060340">
    <property type="term" value="P:positive regulation of type I interferon-mediated signaling pathway"/>
    <property type="evidence" value="ECO:0007669"/>
    <property type="project" value="InterPro"/>
</dbReference>
<keyword evidence="10" id="KW-0694">RNA-binding</keyword>
<dbReference type="SMART" id="SM00550">
    <property type="entry name" value="Zalpha"/>
    <property type="match status" value="2"/>
</dbReference>
<dbReference type="InterPro" id="IPR025735">
    <property type="entry name" value="RHIM"/>
</dbReference>
<evidence type="ECO:0000256" key="10">
    <source>
        <dbReference type="ARBA" id="ARBA00022884"/>
    </source>
</evidence>
<evidence type="ECO:0000256" key="12">
    <source>
        <dbReference type="ARBA" id="ARBA00023125"/>
    </source>
</evidence>
<dbReference type="PANTHER" id="PTHR14966:SF0">
    <property type="entry name" value="Z-DNA-BINDING PROTEIN 1"/>
    <property type="match status" value="1"/>
</dbReference>
<dbReference type="Pfam" id="PF12721">
    <property type="entry name" value="RHIM"/>
    <property type="match status" value="1"/>
</dbReference>
<dbReference type="SUPFAM" id="SSF46785">
    <property type="entry name" value="Winged helix' DNA-binding domain"/>
    <property type="match status" value="2"/>
</dbReference>
<evidence type="ECO:0000256" key="6">
    <source>
        <dbReference type="ARBA" id="ARBA00022590"/>
    </source>
</evidence>
<reference evidence="19" key="1">
    <citation type="journal article" date="2011" name="Nat. Biotechnol.">
        <title>Genome sequencing and comparison of two nonhuman primate animal models, the cynomolgus and Chinese rhesus macaques.</title>
        <authorList>
            <person name="Yan G."/>
            <person name="Zhang G."/>
            <person name="Fang X."/>
            <person name="Zhang Y."/>
            <person name="Li C."/>
            <person name="Ling F."/>
            <person name="Cooper D.N."/>
            <person name="Li Q."/>
            <person name="Li Y."/>
            <person name="van Gool A.J."/>
            <person name="Du H."/>
            <person name="Chen J."/>
            <person name="Chen R."/>
            <person name="Zhang P."/>
            <person name="Huang Z."/>
            <person name="Thompson J.R."/>
            <person name="Meng Y."/>
            <person name="Bai Y."/>
            <person name="Wang J."/>
            <person name="Zhuo M."/>
            <person name="Wang T."/>
            <person name="Huang Y."/>
            <person name="Wei L."/>
            <person name="Li J."/>
            <person name="Wang Z."/>
            <person name="Hu H."/>
            <person name="Yang P."/>
            <person name="Le L."/>
            <person name="Stenson P.D."/>
            <person name="Li B."/>
            <person name="Liu X."/>
            <person name="Ball E.V."/>
            <person name="An N."/>
            <person name="Huang Q."/>
            <person name="Zhang Y."/>
            <person name="Fan W."/>
            <person name="Zhang X."/>
            <person name="Li Y."/>
            <person name="Wang W."/>
            <person name="Katze M.G."/>
            <person name="Su B."/>
            <person name="Nielsen R."/>
            <person name="Yang H."/>
            <person name="Wang J."/>
            <person name="Wang X."/>
            <person name="Wang J."/>
        </authorList>
    </citation>
    <scope>NUCLEOTIDE SEQUENCE [LARGE SCALE GENOMIC DNA]</scope>
    <source>
        <strain evidence="19">CE-4</strain>
    </source>
</reference>
<keyword evidence="8" id="KW-0677">Repeat</keyword>
<dbReference type="GO" id="GO:0005634">
    <property type="term" value="C:nucleus"/>
    <property type="evidence" value="ECO:0007669"/>
    <property type="project" value="UniProtKB-SubCell"/>
</dbReference>
<dbReference type="InterPro" id="IPR042361">
    <property type="entry name" value="ZBP1"/>
</dbReference>
<keyword evidence="4" id="KW-0945">Host-virus interaction</keyword>
<evidence type="ECO:0000256" key="13">
    <source>
        <dbReference type="ARBA" id="ARBA00023242"/>
    </source>
</evidence>
<keyword evidence="7" id="KW-0053">Apoptosis</keyword>
<protein>
    <recommendedName>
        <fullName evidence="15">Z-DNA-binding protein 1</fullName>
    </recommendedName>
    <alternativeName>
        <fullName evidence="16">Tumor stroma and activated macrophage protein DLM-1</fullName>
    </alternativeName>
</protein>
<gene>
    <name evidence="19" type="ORF">EGM_01944</name>
</gene>
<evidence type="ECO:0000256" key="1">
    <source>
        <dbReference type="ARBA" id="ARBA00004123"/>
    </source>
</evidence>
<dbReference type="InterPro" id="IPR036388">
    <property type="entry name" value="WH-like_DNA-bd_sf"/>
</dbReference>
<dbReference type="EMBL" id="CM001285">
    <property type="protein sequence ID" value="EHH65214.1"/>
    <property type="molecule type" value="Genomic_DNA"/>
</dbReference>
<dbReference type="FunFam" id="1.10.10.10:FF:000466">
    <property type="entry name" value="Z-DNA binding protein 1"/>
    <property type="match status" value="1"/>
</dbReference>
<dbReference type="GO" id="GO:0060545">
    <property type="term" value="P:positive regulation of necroptotic process"/>
    <property type="evidence" value="ECO:0007669"/>
    <property type="project" value="UniProtKB-ARBA"/>
</dbReference>
<keyword evidence="5" id="KW-0399">Innate immunity</keyword>
<evidence type="ECO:0000256" key="15">
    <source>
        <dbReference type="ARBA" id="ARBA00070324"/>
    </source>
</evidence>
<dbReference type="GO" id="GO:0003723">
    <property type="term" value="F:RNA binding"/>
    <property type="evidence" value="ECO:0007669"/>
    <property type="project" value="UniProtKB-KW"/>
</dbReference>
<dbReference type="GO" id="GO:0003726">
    <property type="term" value="F:double-stranded RNA adenosine deaminase activity"/>
    <property type="evidence" value="ECO:0007669"/>
    <property type="project" value="InterPro"/>
</dbReference>
<evidence type="ECO:0000313" key="19">
    <source>
        <dbReference type="EMBL" id="EHH65214.1"/>
    </source>
</evidence>
<dbReference type="Pfam" id="PF02295">
    <property type="entry name" value="z-alpha"/>
    <property type="match status" value="1"/>
</dbReference>
<proteinExistence type="predicted"/>
<evidence type="ECO:0000256" key="14">
    <source>
        <dbReference type="ARBA" id="ARBA00066144"/>
    </source>
</evidence>
<evidence type="ECO:0000256" key="4">
    <source>
        <dbReference type="ARBA" id="ARBA00022581"/>
    </source>
</evidence>
<keyword evidence="12" id="KW-0238">DNA-binding</keyword>
<evidence type="ECO:0000256" key="17">
    <source>
        <dbReference type="SAM" id="MobiDB-lite"/>
    </source>
</evidence>
<organism>
    <name type="scientific">Macaca fascicularis</name>
    <name type="common">Crab-eating macaque</name>
    <name type="synonym">Cynomolgus monkey</name>
    <dbReference type="NCBI Taxonomy" id="9541"/>
    <lineage>
        <taxon>Eukaryota</taxon>
        <taxon>Metazoa</taxon>
        <taxon>Chordata</taxon>
        <taxon>Craniata</taxon>
        <taxon>Vertebrata</taxon>
        <taxon>Euteleostomi</taxon>
        <taxon>Mammalia</taxon>
        <taxon>Eutheria</taxon>
        <taxon>Euarchontoglires</taxon>
        <taxon>Primates</taxon>
        <taxon>Haplorrhini</taxon>
        <taxon>Catarrhini</taxon>
        <taxon>Cercopithecidae</taxon>
        <taxon>Cercopithecinae</taxon>
        <taxon>Macaca</taxon>
    </lineage>
</organism>
<evidence type="ECO:0000256" key="5">
    <source>
        <dbReference type="ARBA" id="ARBA00022588"/>
    </source>
</evidence>
<dbReference type="Gene3D" id="1.10.10.10">
    <property type="entry name" value="Winged helix-like DNA-binding domain superfamily/Winged helix DNA-binding domain"/>
    <property type="match status" value="2"/>
</dbReference>
<sequence length="446" mass="48930">MAQAPADPGREGHLEQRILQVLTEAGSPVKLAQLVKECQAPKRELNQVLYRMLKELKVSLTAPATWRLGGTGPGGEGPAELALSSPAERPQQCVATVPETPSPQFSQQREEDIYRFLKDNGPQRALVIAQALGMRTAKDVNPDLYRMKSRHLLDVDEQSKVWTIYRPEGSGRRAESASIIYQHNPINMICQNGPNGRISIANSEAIQIGHGNIITRHTASREDGSTGPRHLPSMAPGHSSTQGTLNDPWGPQDIHMERSMLRRVQLGHSNEMRLHGVLSEGPAHSPPGSPPVSATAAGPEALFEARMPSPRTHPKGDAAQRIYMKSCFLEDATIGNSNKMSISPGVAGPGGVAGSGDRQPREDAVAVFTEVLNPSKSFMKVGINFFQTPVNVDILTFSCESQVFLMAFRLMIFSRQFSIYFAQIHLRNHSVLHLCLCKMYLLKNKK</sequence>
<evidence type="ECO:0000256" key="3">
    <source>
        <dbReference type="ARBA" id="ARBA00022490"/>
    </source>
</evidence>
<dbReference type="PANTHER" id="PTHR14966">
    <property type="entry name" value="Z-DNA-BINDING PROTEIN 1"/>
    <property type="match status" value="1"/>
</dbReference>
<feature type="domain" description="Z-binding" evidence="18">
    <location>
        <begin position="8"/>
        <end position="70"/>
    </location>
</feature>
<comment type="subunit">
    <text evidence="14">Homodimer. Interacts (via RIP homotypic interaction motif) with RIPK3; leading to RIPK3 activation and necroptosis; interaction is enhanced by CASP6. Interacts (via RIP homotypic interaction motif) with RIPK1. Component of the AIM2 PANoptosome complex, a multiprotein complex that drives inflammatory cell death (PANoptosis).</text>
</comment>
<evidence type="ECO:0000256" key="16">
    <source>
        <dbReference type="ARBA" id="ARBA00076088"/>
    </source>
</evidence>
<dbReference type="GO" id="GO:0051607">
    <property type="term" value="P:defense response to virus"/>
    <property type="evidence" value="ECO:0007669"/>
    <property type="project" value="UniProtKB-KW"/>
</dbReference>
<dbReference type="GO" id="GO:0003677">
    <property type="term" value="F:DNA binding"/>
    <property type="evidence" value="ECO:0007669"/>
    <property type="project" value="UniProtKB-KW"/>
</dbReference>
<keyword evidence="13" id="KW-0539">Nucleus</keyword>
<dbReference type="FunFam" id="1.10.10.10:FF:000525">
    <property type="entry name" value="Z-DNA binding protein 1"/>
    <property type="match status" value="1"/>
</dbReference>
<feature type="domain" description="Z-binding" evidence="18">
    <location>
        <begin position="103"/>
        <end position="166"/>
    </location>
</feature>
<keyword evidence="6" id="KW-1210">Necrosis</keyword>
<name>G7PFS7_MACFA</name>
<keyword evidence="3" id="KW-0963">Cytoplasm</keyword>
<comment type="subcellular location">
    <subcellularLocation>
        <location evidence="2">Cytoplasm</location>
    </subcellularLocation>
    <subcellularLocation>
        <location evidence="1">Nucleus</location>
    </subcellularLocation>
</comment>
<dbReference type="eggNOG" id="ENOG502SRWE">
    <property type="taxonomic scope" value="Eukaryota"/>
</dbReference>
<evidence type="ECO:0000256" key="2">
    <source>
        <dbReference type="ARBA" id="ARBA00004496"/>
    </source>
</evidence>
<evidence type="ECO:0000256" key="8">
    <source>
        <dbReference type="ARBA" id="ARBA00022737"/>
    </source>
</evidence>
<evidence type="ECO:0000256" key="11">
    <source>
        <dbReference type="ARBA" id="ARBA00023118"/>
    </source>
</evidence>
<feature type="region of interest" description="Disordered" evidence="17">
    <location>
        <begin position="218"/>
        <end position="253"/>
    </location>
</feature>
<dbReference type="PROSITE" id="PS50139">
    <property type="entry name" value="Z_BINDING"/>
    <property type="match status" value="2"/>
</dbReference>